<name>A0ABV3ZY81_9BURK</name>
<organism evidence="2 3">
    <name type="scientific">Comamonas guangdongensis</name>
    <dbReference type="NCBI Taxonomy" id="510515"/>
    <lineage>
        <taxon>Bacteria</taxon>
        <taxon>Pseudomonadati</taxon>
        <taxon>Pseudomonadota</taxon>
        <taxon>Betaproteobacteria</taxon>
        <taxon>Burkholderiales</taxon>
        <taxon>Comamonadaceae</taxon>
        <taxon>Comamonas</taxon>
    </lineage>
</organism>
<gene>
    <name evidence="2" type="ORF">AB6724_13575</name>
</gene>
<accession>A0ABV3ZY81</accession>
<dbReference type="RefSeq" id="WP_369339064.1">
    <property type="nucleotide sequence ID" value="NZ_JBFYGN010000015.1"/>
</dbReference>
<feature type="chain" id="PRO_5047301627" description="LPP20 lipoprotein" evidence="1">
    <location>
        <begin position="23"/>
        <end position="213"/>
    </location>
</feature>
<keyword evidence="1" id="KW-0732">Signal</keyword>
<sequence>MHHTRLSLLACVTLLMSGCATIQEASNSLSCMLSHVGSAGDCGGPAQTGGSQAERFARLQAALNQETQQARQSQGRAVQAMRGLPAGQRAVAGPVKTAPIRITDGQSGGARSMTVFSSLSVEMPLAAKGRSEYTQAMDTLKGLANTLADNRGSSSIVVEQSDADVRAERVNTSTGTTYSQGGKPVTVIKRVDPALPAGLERYTIEAGEIRGKL</sequence>
<evidence type="ECO:0000313" key="2">
    <source>
        <dbReference type="EMBL" id="MEX8193869.1"/>
    </source>
</evidence>
<feature type="signal peptide" evidence="1">
    <location>
        <begin position="1"/>
        <end position="22"/>
    </location>
</feature>
<evidence type="ECO:0000256" key="1">
    <source>
        <dbReference type="SAM" id="SignalP"/>
    </source>
</evidence>
<reference evidence="2 3" key="1">
    <citation type="journal article" date="2013" name="Int. J. Syst. Evol. Microbiol.">
        <title>Comamonas guangdongensis sp. nov., isolated from subterranean forest sediment, and emended description of the genus Comamonas.</title>
        <authorList>
            <person name="Zhang J."/>
            <person name="Wang Y."/>
            <person name="Zhou S."/>
            <person name="Wu C."/>
            <person name="He J."/>
            <person name="Li F."/>
        </authorList>
    </citation>
    <scope>NUCLEOTIDE SEQUENCE [LARGE SCALE GENOMIC DNA]</scope>
    <source>
        <strain evidence="2 3">CCTCC AB2011133</strain>
    </source>
</reference>
<comment type="caution">
    <text evidence="2">The sequence shown here is derived from an EMBL/GenBank/DDBJ whole genome shotgun (WGS) entry which is preliminary data.</text>
</comment>
<evidence type="ECO:0008006" key="4">
    <source>
        <dbReference type="Google" id="ProtNLM"/>
    </source>
</evidence>
<proteinExistence type="predicted"/>
<dbReference type="Proteomes" id="UP001561046">
    <property type="component" value="Unassembled WGS sequence"/>
</dbReference>
<protein>
    <recommendedName>
        <fullName evidence="4">LPP20 lipoprotein</fullName>
    </recommendedName>
</protein>
<keyword evidence="3" id="KW-1185">Reference proteome</keyword>
<evidence type="ECO:0000313" key="3">
    <source>
        <dbReference type="Proteomes" id="UP001561046"/>
    </source>
</evidence>
<dbReference type="PROSITE" id="PS51257">
    <property type="entry name" value="PROKAR_LIPOPROTEIN"/>
    <property type="match status" value="1"/>
</dbReference>
<dbReference type="EMBL" id="JBFYGN010000015">
    <property type="protein sequence ID" value="MEX8193869.1"/>
    <property type="molecule type" value="Genomic_DNA"/>
</dbReference>